<evidence type="ECO:0000256" key="2">
    <source>
        <dbReference type="ARBA" id="ARBA00023125"/>
    </source>
</evidence>
<proteinExistence type="predicted"/>
<keyword evidence="1" id="KW-0805">Transcription regulation</keyword>
<dbReference type="InterPro" id="IPR000524">
    <property type="entry name" value="Tscrpt_reg_HTH_GntR"/>
</dbReference>
<evidence type="ECO:0000256" key="3">
    <source>
        <dbReference type="ARBA" id="ARBA00023163"/>
    </source>
</evidence>
<dbReference type="Pfam" id="PF07729">
    <property type="entry name" value="FCD"/>
    <property type="match status" value="1"/>
</dbReference>
<dbReference type="EMBL" id="JAOQKE010000002">
    <property type="protein sequence ID" value="MCU6724236.1"/>
    <property type="molecule type" value="Genomic_DNA"/>
</dbReference>
<name>A0ABT2SIT5_9FIRM</name>
<keyword evidence="3" id="KW-0804">Transcription</keyword>
<dbReference type="RefSeq" id="WP_262653533.1">
    <property type="nucleotide sequence ID" value="NZ_JAOQKE010000002.1"/>
</dbReference>
<dbReference type="InterPro" id="IPR036390">
    <property type="entry name" value="WH_DNA-bd_sf"/>
</dbReference>
<evidence type="ECO:0000259" key="4">
    <source>
        <dbReference type="PROSITE" id="PS50949"/>
    </source>
</evidence>
<dbReference type="PROSITE" id="PS50949">
    <property type="entry name" value="HTH_GNTR"/>
    <property type="match status" value="1"/>
</dbReference>
<feature type="domain" description="HTH gntR-type" evidence="4">
    <location>
        <begin position="11"/>
        <end position="79"/>
    </location>
</feature>
<sequence length="240" mass="27325">MAYKYEKVDQKLLVPQIEDQLMMYVHQEQMEKGARLPSEHKLGELFGVGRSTIREAVKSLVSKGILEVKRGSGTYVKNTEITVDDPLGFSQFEDKYRLAMELFDVRILLEPEVAATACQKASEEDKKHIKELCDEVEQLYLSGKNHIQKDMEFHSAIAKASGNHVVEILLPVIFTAITTFANLTHRKLQLETIETHREVTNAILRGDSMGAKCAMIMHLTYNRQTLLQMSDTRKNLSDKL</sequence>
<evidence type="ECO:0000256" key="1">
    <source>
        <dbReference type="ARBA" id="ARBA00023015"/>
    </source>
</evidence>
<evidence type="ECO:0000313" key="5">
    <source>
        <dbReference type="EMBL" id="MCU6724236.1"/>
    </source>
</evidence>
<dbReference type="InterPro" id="IPR008920">
    <property type="entry name" value="TF_FadR/GntR_C"/>
</dbReference>
<gene>
    <name evidence="5" type="ORF">OCV47_02505</name>
</gene>
<dbReference type="PANTHER" id="PTHR43537:SF5">
    <property type="entry name" value="UXU OPERON TRANSCRIPTIONAL REGULATOR"/>
    <property type="match status" value="1"/>
</dbReference>
<evidence type="ECO:0000313" key="6">
    <source>
        <dbReference type="Proteomes" id="UP001652338"/>
    </source>
</evidence>
<dbReference type="InterPro" id="IPR036388">
    <property type="entry name" value="WH-like_DNA-bd_sf"/>
</dbReference>
<dbReference type="Gene3D" id="1.20.120.530">
    <property type="entry name" value="GntR ligand-binding domain-like"/>
    <property type="match status" value="1"/>
</dbReference>
<organism evidence="5 6">
    <name type="scientific">Muricoprocola aceti</name>
    <dbReference type="NCBI Taxonomy" id="2981772"/>
    <lineage>
        <taxon>Bacteria</taxon>
        <taxon>Bacillati</taxon>
        <taxon>Bacillota</taxon>
        <taxon>Clostridia</taxon>
        <taxon>Lachnospirales</taxon>
        <taxon>Lachnospiraceae</taxon>
        <taxon>Muricoprocola</taxon>
    </lineage>
</organism>
<reference evidence="5 6" key="1">
    <citation type="journal article" date="2021" name="ISME Commun">
        <title>Automated analysis of genomic sequences facilitates high-throughput and comprehensive description of bacteria.</title>
        <authorList>
            <person name="Hitch T.C.A."/>
        </authorList>
    </citation>
    <scope>NUCLEOTIDE SEQUENCE [LARGE SCALE GENOMIC DNA]</scope>
    <source>
        <strain evidence="5 6">Sanger_29</strain>
    </source>
</reference>
<dbReference type="SUPFAM" id="SSF46785">
    <property type="entry name" value="Winged helix' DNA-binding domain"/>
    <property type="match status" value="1"/>
</dbReference>
<dbReference type="PRINTS" id="PR00035">
    <property type="entry name" value="HTHGNTR"/>
</dbReference>
<comment type="caution">
    <text evidence="5">The sequence shown here is derived from an EMBL/GenBank/DDBJ whole genome shotgun (WGS) entry which is preliminary data.</text>
</comment>
<dbReference type="CDD" id="cd07377">
    <property type="entry name" value="WHTH_GntR"/>
    <property type="match status" value="1"/>
</dbReference>
<keyword evidence="2" id="KW-0238">DNA-binding</keyword>
<dbReference type="InterPro" id="IPR011711">
    <property type="entry name" value="GntR_C"/>
</dbReference>
<dbReference type="SMART" id="SM00895">
    <property type="entry name" value="FCD"/>
    <property type="match status" value="1"/>
</dbReference>
<dbReference type="Gene3D" id="1.10.10.10">
    <property type="entry name" value="Winged helix-like DNA-binding domain superfamily/Winged helix DNA-binding domain"/>
    <property type="match status" value="1"/>
</dbReference>
<dbReference type="Proteomes" id="UP001652338">
    <property type="component" value="Unassembled WGS sequence"/>
</dbReference>
<keyword evidence="6" id="KW-1185">Reference proteome</keyword>
<accession>A0ABT2SIT5</accession>
<dbReference type="PANTHER" id="PTHR43537">
    <property type="entry name" value="TRANSCRIPTIONAL REGULATOR, GNTR FAMILY"/>
    <property type="match status" value="1"/>
</dbReference>
<dbReference type="Pfam" id="PF00392">
    <property type="entry name" value="GntR"/>
    <property type="match status" value="1"/>
</dbReference>
<dbReference type="SMART" id="SM00345">
    <property type="entry name" value="HTH_GNTR"/>
    <property type="match status" value="1"/>
</dbReference>
<dbReference type="SUPFAM" id="SSF48008">
    <property type="entry name" value="GntR ligand-binding domain-like"/>
    <property type="match status" value="1"/>
</dbReference>
<protein>
    <submittedName>
        <fullName evidence="5">FadR family transcriptional regulator</fullName>
    </submittedName>
</protein>